<dbReference type="PANTHER" id="PTHR45739">
    <property type="entry name" value="MATRIX PROTEIN, PUTATIVE-RELATED"/>
    <property type="match status" value="1"/>
</dbReference>
<feature type="domain" description="Cadherin" evidence="2">
    <location>
        <begin position="47"/>
        <end position="161"/>
    </location>
</feature>
<sequence>YSVDNSGIVTFTPAANYNGTTTPISYTVNDNQGAVSASATITVKVKAVNDKPVAVNDNAETDEDTVVTIDVTANDTDVDGTIDVTSVDLDPATAGIQTSFSVTGQGTYSVDNSGIVTFTPAANYNGTTTPINYTVQDNQGAVSASATITVKVKAVNDKPVAVNDSAETDEDTVVTIDVTANDTDVDGTIDVTSVDLDPATAGIQTSFSVTGQGTYSVDNSGIVTFTPAANYNGTTTPISYTVNDNQGAVSASATITVKVKAVNDKPVAVNDSAETDEDTVVTIDVTANDTDVDGTIDVASVDLDPATAGIQTSFSVTGQGTYSVDNSGIVTFTPAANYNGTTTPISYTVQDNQGAVSASATITVKVKAINDKPVAVNDNAETDEDTVVTIDVTANDTDVDGTIDVTSVDLDPATAGIQTSFSVTGQGTYSVDNSGIVTFTPAANYNGTTTPINYTVNDNQGAVSASATITVKVKAVNDKPVAVNDNAETDEDTVVTIDVTANDTDVDGTIDVTSVDLDPATAGIQTSFSVTGQGTYSVDNSGIVTFTPAANYNGTTTPINYTVQDNQGAVSASATITVKVKAVNDKPVADNDTYIVAEGETLTITSPGVLVNDTDVEGDTLTAVLVTGPTHGILTFNADGSFSYTHDGTETLADSFTYKVNDGTVDGNTVTVNITVKAVNDAPVVRNDINSIISSTSEATGIKALQANDIDGTIASYTILTLPSHGVLAVGGVPVTVNQVLTPLEAGTLTYDPSGTFTGIDTFTFTATDDLFATALTAGTITIPVGNNAPIVEDIITAGIPSRAGVTAISALKGTDTDGTIADYTVLSLPSNGILALDGVPVTINQVLTPLEVGRLTYAPSGAFSGNDIFTFIATDNNGAISSLGKVTIKVEKTILDAKNDVIPSVVGIDKTITVVNVLDNDLLNNRPVVISDIKLGVLTSDPKGMLTLKPDGTVELSPNAPAGDYSLTYEICEKANASNCTSAVVLVTVEAPTMTVTTNSYCSDNAPYVSYTVTGDNFVPTGLLTINWIDSANKIVATQTNMPLNGSVLWPGAIVDANKKATDWPGWILVGGQWIEGNDGFELTRPAVKMQFSLNPTKTVVVNYPSAISGCNAMPTFGINASNDDDAALANGLNGSSKVINVLDNDKLNGVPVKPADVIIKGLDLPKGITLNADGTIDVAPSTKGGNYTVTYQICEKANQSNCTTATAKVFVEVPEISIIKTVELNDSNNNGYAEAGETLTYNFTITNTGNADLENIQVSDPLPGILMNGGPINLAAGQSDMSSISGTYTLTQADVNSGSISNQATVSGSTKSGITVSDKSDSSDLKGEKPTVLGLSGCVIKVYNAVSSNGDNKNERFYIQGIECYPENTVQIYNRWGVLVFERDHYNNNDIAFRGVSEGRVTVKDSDGLPEGTYYYIIRYKDKQSNAQQEAGYLYLTK</sequence>
<dbReference type="Gene3D" id="2.60.40.2810">
    <property type="match status" value="7"/>
</dbReference>
<accession>A0ABX4CQL6</accession>
<feature type="region of interest" description="Disordered" evidence="1">
    <location>
        <begin position="1301"/>
        <end position="1328"/>
    </location>
</feature>
<keyword evidence="4" id="KW-1185">Reference proteome</keyword>
<feature type="domain" description="Cadherin" evidence="2">
    <location>
        <begin position="368"/>
        <end position="482"/>
    </location>
</feature>
<gene>
    <name evidence="3" type="ORF">B0A81_17525</name>
</gene>
<dbReference type="Pfam" id="PF17892">
    <property type="entry name" value="Cadherin_5"/>
    <property type="match status" value="1"/>
</dbReference>
<proteinExistence type="predicted"/>
<organism evidence="3 4">
    <name type="scientific">Flavobacterium plurextorum</name>
    <dbReference type="NCBI Taxonomy" id="1114867"/>
    <lineage>
        <taxon>Bacteria</taxon>
        <taxon>Pseudomonadati</taxon>
        <taxon>Bacteroidota</taxon>
        <taxon>Flavobacteriia</taxon>
        <taxon>Flavobacteriales</taxon>
        <taxon>Flavobacteriaceae</taxon>
        <taxon>Flavobacterium</taxon>
    </lineage>
</organism>
<dbReference type="Pfam" id="PF17803">
    <property type="entry name" value="Cadherin_4"/>
    <property type="match status" value="1"/>
</dbReference>
<dbReference type="InterPro" id="IPR010221">
    <property type="entry name" value="VCBS_dom"/>
</dbReference>
<dbReference type="Gene3D" id="2.60.40.10">
    <property type="entry name" value="Immunoglobulins"/>
    <property type="match status" value="1"/>
</dbReference>
<dbReference type="InterPro" id="IPR002126">
    <property type="entry name" value="Cadherin-like_dom"/>
</dbReference>
<reference evidence="3 4" key="1">
    <citation type="submission" date="2016-11" db="EMBL/GenBank/DDBJ databases">
        <title>Whole genomes of Flavobacteriaceae.</title>
        <authorList>
            <person name="Stine C."/>
            <person name="Li C."/>
            <person name="Tadesse D."/>
        </authorList>
    </citation>
    <scope>NUCLEOTIDE SEQUENCE [LARGE SCALE GENOMIC DNA]</scope>
    <source>
        <strain evidence="3 4">CCUG 60112</strain>
    </source>
</reference>
<comment type="caution">
    <text evidence="3">The sequence shown here is derived from an EMBL/GenBank/DDBJ whole genome shotgun (WGS) entry which is preliminary data.</text>
</comment>
<dbReference type="InterPro" id="IPR026395">
    <property type="entry name" value="CshA_fibril"/>
</dbReference>
<dbReference type="Pfam" id="PF17963">
    <property type="entry name" value="Big_9"/>
    <property type="match status" value="5"/>
</dbReference>
<evidence type="ECO:0000259" key="2">
    <source>
        <dbReference type="PROSITE" id="PS50268"/>
    </source>
</evidence>
<feature type="domain" description="Cadherin" evidence="2">
    <location>
        <begin position="475"/>
        <end position="589"/>
    </location>
</feature>
<dbReference type="NCBIfam" id="TIGR04225">
    <property type="entry name" value="CshA_fibril_rpt"/>
    <property type="match status" value="5"/>
</dbReference>
<dbReference type="InterPro" id="IPR013783">
    <property type="entry name" value="Ig-like_fold"/>
</dbReference>
<dbReference type="InterPro" id="IPR055354">
    <property type="entry name" value="DUF7507"/>
</dbReference>
<dbReference type="PANTHER" id="PTHR45739:SF11">
    <property type="entry name" value="FRAS1-RELATED EXTRACELLULAR MATRIX PROTEIN 1-LIKE ISOFORM X1"/>
    <property type="match status" value="1"/>
</dbReference>
<evidence type="ECO:0000313" key="4">
    <source>
        <dbReference type="Proteomes" id="UP000198381"/>
    </source>
</evidence>
<protein>
    <recommendedName>
        <fullName evidence="2">Cadherin domain-containing protein</fullName>
    </recommendedName>
</protein>
<dbReference type="EMBL" id="MUHD01000033">
    <property type="protein sequence ID" value="OXB04110.1"/>
    <property type="molecule type" value="Genomic_DNA"/>
</dbReference>
<name>A0ABX4CQL6_9FLAO</name>
<feature type="compositionally biased region" description="Polar residues" evidence="1">
    <location>
        <begin position="1301"/>
        <end position="1319"/>
    </location>
</feature>
<dbReference type="InterPro" id="IPR040853">
    <property type="entry name" value="RapA2_cadherin-like"/>
</dbReference>
<feature type="non-terminal residue" evidence="3">
    <location>
        <position position="1"/>
    </location>
</feature>
<dbReference type="InterPro" id="IPR051561">
    <property type="entry name" value="FRAS1_ECM"/>
</dbReference>
<dbReference type="PROSITE" id="PS50268">
    <property type="entry name" value="CADHERIN_2"/>
    <property type="match status" value="3"/>
</dbReference>
<dbReference type="InterPro" id="IPR041690">
    <property type="entry name" value="Cadherin_5"/>
</dbReference>
<dbReference type="RefSeq" id="WP_123922205.1">
    <property type="nucleotide sequence ID" value="NZ_MUHD01000033.1"/>
</dbReference>
<dbReference type="Pfam" id="PF13585">
    <property type="entry name" value="CHU_C"/>
    <property type="match status" value="1"/>
</dbReference>
<dbReference type="Proteomes" id="UP000198381">
    <property type="component" value="Unassembled WGS sequence"/>
</dbReference>
<evidence type="ECO:0000256" key="1">
    <source>
        <dbReference type="SAM" id="MobiDB-lite"/>
    </source>
</evidence>
<dbReference type="NCBIfam" id="TIGR01965">
    <property type="entry name" value="VCBS_repeat"/>
    <property type="match status" value="1"/>
</dbReference>
<evidence type="ECO:0000313" key="3">
    <source>
        <dbReference type="EMBL" id="OXB04110.1"/>
    </source>
</evidence>
<dbReference type="NCBIfam" id="NF012211">
    <property type="entry name" value="tand_rpt_95"/>
    <property type="match status" value="7"/>
</dbReference>
<dbReference type="Pfam" id="PF24346">
    <property type="entry name" value="DUF7507"/>
    <property type="match status" value="1"/>
</dbReference>